<evidence type="ECO:0000313" key="7">
    <source>
        <dbReference type="Proteomes" id="UP000298050"/>
    </source>
</evidence>
<keyword evidence="4" id="KW-0411">Iron-sulfur</keyword>
<gene>
    <name evidence="6" type="ORF">E4634_03325</name>
</gene>
<dbReference type="RefSeq" id="WP_135441192.1">
    <property type="nucleotide sequence ID" value="NZ_SRLE01000003.1"/>
</dbReference>
<dbReference type="Proteomes" id="UP000298050">
    <property type="component" value="Unassembled WGS sequence"/>
</dbReference>
<name>A0A4Z0M7K8_9GAMM</name>
<dbReference type="Pfam" id="PF00355">
    <property type="entry name" value="Rieske"/>
    <property type="match status" value="1"/>
</dbReference>
<keyword evidence="3" id="KW-0408">Iron</keyword>
<organism evidence="6 7">
    <name type="scientific">Mangrovimicrobium sediminis</name>
    <dbReference type="NCBI Taxonomy" id="2562682"/>
    <lineage>
        <taxon>Bacteria</taxon>
        <taxon>Pseudomonadati</taxon>
        <taxon>Pseudomonadota</taxon>
        <taxon>Gammaproteobacteria</taxon>
        <taxon>Cellvibrionales</taxon>
        <taxon>Halieaceae</taxon>
        <taxon>Mangrovimicrobium</taxon>
    </lineage>
</organism>
<evidence type="ECO:0000256" key="3">
    <source>
        <dbReference type="ARBA" id="ARBA00023004"/>
    </source>
</evidence>
<keyword evidence="2" id="KW-0479">Metal-binding</keyword>
<dbReference type="PANTHER" id="PTHR21496">
    <property type="entry name" value="FERREDOXIN-RELATED"/>
    <property type="match status" value="1"/>
</dbReference>
<accession>A0A4Z0M7K8</accession>
<dbReference type="AlphaFoldDB" id="A0A4Z0M7K8"/>
<dbReference type="OrthoDB" id="9800167at2"/>
<evidence type="ECO:0000256" key="2">
    <source>
        <dbReference type="ARBA" id="ARBA00022723"/>
    </source>
</evidence>
<dbReference type="GO" id="GO:0046872">
    <property type="term" value="F:metal ion binding"/>
    <property type="evidence" value="ECO:0007669"/>
    <property type="project" value="UniProtKB-KW"/>
</dbReference>
<dbReference type="SUPFAM" id="SSF50022">
    <property type="entry name" value="ISP domain"/>
    <property type="match status" value="1"/>
</dbReference>
<dbReference type="InterPro" id="IPR036922">
    <property type="entry name" value="Rieske_2Fe-2S_sf"/>
</dbReference>
<dbReference type="InterPro" id="IPR017941">
    <property type="entry name" value="Rieske_2Fe-2S"/>
</dbReference>
<evidence type="ECO:0000256" key="1">
    <source>
        <dbReference type="ARBA" id="ARBA00022714"/>
    </source>
</evidence>
<sequence length="116" mass="12810">MARHTVCSESELPVGEMRTVRAGDTKIIVYHLEDGFYATQASCTHIFAPLGKGKIVETCQVQCPFHRARFDIRTGEVVEWANFPPGVQLLNAVRGEKALRTFPVTLAGGEVHVEVD</sequence>
<comment type="caution">
    <text evidence="6">The sequence shown here is derived from an EMBL/GenBank/DDBJ whole genome shotgun (WGS) entry which is preliminary data.</text>
</comment>
<dbReference type="PROSITE" id="PS51296">
    <property type="entry name" value="RIESKE"/>
    <property type="match status" value="1"/>
</dbReference>
<evidence type="ECO:0000313" key="6">
    <source>
        <dbReference type="EMBL" id="TGD75489.1"/>
    </source>
</evidence>
<feature type="domain" description="Rieske" evidence="5">
    <location>
        <begin position="4"/>
        <end position="113"/>
    </location>
</feature>
<protein>
    <submittedName>
        <fullName evidence="6">Non-heme iron oxygenase ferredoxin subunit</fullName>
    </submittedName>
</protein>
<reference evidence="6 7" key="1">
    <citation type="submission" date="2019-04" db="EMBL/GenBank/DDBJ databases">
        <title>Taxonomy of novel Haliea sp. from mangrove soil of West Coast of India.</title>
        <authorList>
            <person name="Verma A."/>
            <person name="Kumar P."/>
            <person name="Krishnamurthi S."/>
        </authorList>
    </citation>
    <scope>NUCLEOTIDE SEQUENCE [LARGE SCALE GENOMIC DNA]</scope>
    <source>
        <strain evidence="6 7">SAOS-164</strain>
    </source>
</reference>
<keyword evidence="7" id="KW-1185">Reference proteome</keyword>
<dbReference type="Gene3D" id="2.102.10.10">
    <property type="entry name" value="Rieske [2Fe-2S] iron-sulphur domain"/>
    <property type="match status" value="1"/>
</dbReference>
<dbReference type="EMBL" id="SRLE01000003">
    <property type="protein sequence ID" value="TGD75489.1"/>
    <property type="molecule type" value="Genomic_DNA"/>
</dbReference>
<evidence type="ECO:0000256" key="4">
    <source>
        <dbReference type="ARBA" id="ARBA00023014"/>
    </source>
</evidence>
<proteinExistence type="predicted"/>
<evidence type="ECO:0000259" key="5">
    <source>
        <dbReference type="PROSITE" id="PS51296"/>
    </source>
</evidence>
<keyword evidence="1" id="KW-0001">2Fe-2S</keyword>
<dbReference type="GO" id="GO:0051537">
    <property type="term" value="F:2 iron, 2 sulfur cluster binding"/>
    <property type="evidence" value="ECO:0007669"/>
    <property type="project" value="UniProtKB-KW"/>
</dbReference>
<dbReference type="PANTHER" id="PTHR21496:SF23">
    <property type="entry name" value="3-PHENYLPROPIONATE_CINNAMIC ACID DIOXYGENASE FERREDOXIN SUBUNIT"/>
    <property type="match status" value="1"/>
</dbReference>